<dbReference type="SUPFAM" id="SSF53474">
    <property type="entry name" value="alpha/beta-Hydrolases"/>
    <property type="match status" value="1"/>
</dbReference>
<name>A0A1H3VQ64_9FLAO</name>
<dbReference type="Proteomes" id="UP000198820">
    <property type="component" value="Unassembled WGS sequence"/>
</dbReference>
<dbReference type="RefSeq" id="WP_093238156.1">
    <property type="nucleotide sequence ID" value="NZ_FNQF01000001.1"/>
</dbReference>
<feature type="domain" description="AB hydrolase-1" evidence="2">
    <location>
        <begin position="12"/>
        <end position="241"/>
    </location>
</feature>
<evidence type="ECO:0000259" key="2">
    <source>
        <dbReference type="Pfam" id="PF00561"/>
    </source>
</evidence>
<dbReference type="AlphaFoldDB" id="A0A1H3VQ64"/>
<sequence length="255" mass="29107">MDLYANVIGEGKPLLILHGFLGMGDNWKTLAKRYADEMNYQVHLIDQRNHGRSPHCDEFNYDLLAADLKSYMDKNNMSSADLIGHSMGGKTVMTFSAHFPTYVNKMIVVDIAPKYYAPHHQQILEGLTAVDEACFESRKDADDLLSKYIKIKSIRQFLLKNLYRKNKKEYGLRVNLDSLKANINEIGKALKANETFEGQTLFINGKKSDYITAEDNNLIKNHFPNSKIQPIQNAGHWVHAEQQDEFYNVTSAFLA</sequence>
<dbReference type="STRING" id="908615.SAMN05421540_101203"/>
<gene>
    <name evidence="3" type="ORF">SAMN05421540_101203</name>
</gene>
<proteinExistence type="predicted"/>
<dbReference type="PANTHER" id="PTHR46118:SF4">
    <property type="entry name" value="PROTEIN ABHD11"/>
    <property type="match status" value="1"/>
</dbReference>
<protein>
    <submittedName>
        <fullName evidence="3">Pimeloyl-ACP methyl ester carboxylesterase</fullName>
    </submittedName>
</protein>
<organism evidence="3 4">
    <name type="scientific">Psychroflexus halocasei</name>
    <dbReference type="NCBI Taxonomy" id="908615"/>
    <lineage>
        <taxon>Bacteria</taxon>
        <taxon>Pseudomonadati</taxon>
        <taxon>Bacteroidota</taxon>
        <taxon>Flavobacteriia</taxon>
        <taxon>Flavobacteriales</taxon>
        <taxon>Flavobacteriaceae</taxon>
        <taxon>Psychroflexus</taxon>
    </lineage>
</organism>
<dbReference type="InterPro" id="IPR000073">
    <property type="entry name" value="AB_hydrolase_1"/>
</dbReference>
<evidence type="ECO:0000313" key="3">
    <source>
        <dbReference type="EMBL" id="SDZ76374.1"/>
    </source>
</evidence>
<evidence type="ECO:0000256" key="1">
    <source>
        <dbReference type="ARBA" id="ARBA00022801"/>
    </source>
</evidence>
<dbReference type="InterPro" id="IPR029058">
    <property type="entry name" value="AB_hydrolase_fold"/>
</dbReference>
<evidence type="ECO:0000313" key="4">
    <source>
        <dbReference type="Proteomes" id="UP000198820"/>
    </source>
</evidence>
<keyword evidence="1" id="KW-0378">Hydrolase</keyword>
<dbReference type="Gene3D" id="3.40.50.1820">
    <property type="entry name" value="alpha/beta hydrolase"/>
    <property type="match status" value="1"/>
</dbReference>
<dbReference type="PRINTS" id="PR00111">
    <property type="entry name" value="ABHYDROLASE"/>
</dbReference>
<dbReference type="PANTHER" id="PTHR46118">
    <property type="entry name" value="PROTEIN ABHD11"/>
    <property type="match status" value="1"/>
</dbReference>
<dbReference type="GO" id="GO:0016787">
    <property type="term" value="F:hydrolase activity"/>
    <property type="evidence" value="ECO:0007669"/>
    <property type="project" value="UniProtKB-KW"/>
</dbReference>
<dbReference type="Pfam" id="PF00561">
    <property type="entry name" value="Abhydrolase_1"/>
    <property type="match status" value="1"/>
</dbReference>
<keyword evidence="4" id="KW-1185">Reference proteome</keyword>
<accession>A0A1H3VQ64</accession>
<reference evidence="3 4" key="1">
    <citation type="submission" date="2016-10" db="EMBL/GenBank/DDBJ databases">
        <authorList>
            <person name="de Groot N.N."/>
        </authorList>
    </citation>
    <scope>NUCLEOTIDE SEQUENCE [LARGE SCALE GENOMIC DNA]</scope>
    <source>
        <strain evidence="3 4">DSM 23581</strain>
    </source>
</reference>
<dbReference type="EMBL" id="FNQF01000001">
    <property type="protein sequence ID" value="SDZ76374.1"/>
    <property type="molecule type" value="Genomic_DNA"/>
</dbReference>